<accession>A8XBX4</accession>
<feature type="region of interest" description="Disordered" evidence="1">
    <location>
        <begin position="435"/>
        <end position="483"/>
    </location>
</feature>
<dbReference type="WormBase" id="CBG10947">
    <property type="protein sequence ID" value="CBP43989"/>
    <property type="gene ID" value="WBGene00032180"/>
</dbReference>
<dbReference type="GeneID" id="8586973"/>
<gene>
    <name evidence="4 6" type="ORF">CBG10947</name>
    <name evidence="4" type="ORF">CBG_10947</name>
</gene>
<feature type="region of interest" description="Disordered" evidence="1">
    <location>
        <begin position="300"/>
        <end position="382"/>
    </location>
</feature>
<dbReference type="AlphaFoldDB" id="A8XBX4"/>
<sequence length="548" mass="61560">MITTTEVILLIILICESLQQPPDSPVSIIAQTLGREEAGNATETVVPSGTAEKYHNATDPSFLYIVQLELKSSRVEEPYAEFEKRLDKLVEMAFALAAYKHRKQTPPAEITTSNSGYKTKIIRIRTSGDLTYIHFVTYAANEPILGEIVADDMTLLTMSQMSATLRYPLSKIISDRDIENQSTTKLWFLIGILGTGIILIVIGWLCLFFFFNVCGFVYGSKAAAYMARDDEVKKTNVLKLPSPTVSRTKLAAEKPVHTLPFDGSNTVMTLEKPVLNKKDEPGWTPAQLKLLKEMNAEHKKITKAPYLPHPEKERNKARWEAEQKQKSELSVENGVSDTDVKLGGPSKSEKRRRHSTKVGPITTTTANEKEASEISRVGSVSPTTSTQYMDEFDVSNLPETTLKIVKIPMATLTELKIIPTFYLLLYLEQFRKRKKNNEHDSDVTSEPESDYGSSLDGEKSKDDEDVEQGIHEEHRARPMTAKKHRTSLFGGSGMDALPAQPRAWTVYYAGDRVAEFWNNQRINSHPTPGTPTEDGIIQMMCKNNFRYE</sequence>
<name>A8XBX4_CAEBR</name>
<dbReference type="eggNOG" id="ENOG502TGT9">
    <property type="taxonomic scope" value="Eukaryota"/>
</dbReference>
<feature type="signal peptide" evidence="3">
    <location>
        <begin position="1"/>
        <end position="19"/>
    </location>
</feature>
<evidence type="ECO:0000313" key="4">
    <source>
        <dbReference type="EMBL" id="CAP30212.2"/>
    </source>
</evidence>
<reference evidence="4 5" key="2">
    <citation type="journal article" date="2011" name="PLoS Genet.">
        <title>Caenorhabditis briggsae recombinant inbred line genotypes reveal inter-strain incompatibility and the evolution of recombination.</title>
        <authorList>
            <person name="Ross J.A."/>
            <person name="Koboldt D.C."/>
            <person name="Staisch J.E."/>
            <person name="Chamberlin H.M."/>
            <person name="Gupta B.P."/>
            <person name="Miller R.D."/>
            <person name="Baird S.E."/>
            <person name="Haag E.S."/>
        </authorList>
    </citation>
    <scope>NUCLEOTIDE SEQUENCE [LARGE SCALE GENOMIC DNA]</scope>
    <source>
        <strain evidence="4 5">AF16</strain>
    </source>
</reference>
<keyword evidence="2" id="KW-0812">Transmembrane</keyword>
<proteinExistence type="predicted"/>
<dbReference type="HOGENOM" id="CLU_039341_0_0_1"/>
<organism evidence="4 5">
    <name type="scientific">Caenorhabditis briggsae</name>
    <dbReference type="NCBI Taxonomy" id="6238"/>
    <lineage>
        <taxon>Eukaryota</taxon>
        <taxon>Metazoa</taxon>
        <taxon>Ecdysozoa</taxon>
        <taxon>Nematoda</taxon>
        <taxon>Chromadorea</taxon>
        <taxon>Rhabditida</taxon>
        <taxon>Rhabditina</taxon>
        <taxon>Rhabditomorpha</taxon>
        <taxon>Rhabditoidea</taxon>
        <taxon>Rhabditidae</taxon>
        <taxon>Peloderinae</taxon>
        <taxon>Caenorhabditis</taxon>
    </lineage>
</organism>
<dbReference type="FunCoup" id="A8XBX4">
    <property type="interactions" value="779"/>
</dbReference>
<dbReference type="InParanoid" id="A8XBX4"/>
<keyword evidence="5" id="KW-1185">Reference proteome</keyword>
<dbReference type="Proteomes" id="UP000008549">
    <property type="component" value="Unassembled WGS sequence"/>
</dbReference>
<dbReference type="RefSeq" id="XP_002644976.2">
    <property type="nucleotide sequence ID" value="XM_002644930.2"/>
</dbReference>
<reference evidence="4 5" key="1">
    <citation type="journal article" date="2003" name="PLoS Biol.">
        <title>The genome sequence of Caenorhabditis briggsae: a platform for comparative genomics.</title>
        <authorList>
            <person name="Stein L.D."/>
            <person name="Bao Z."/>
            <person name="Blasiar D."/>
            <person name="Blumenthal T."/>
            <person name="Brent M.R."/>
            <person name="Chen N."/>
            <person name="Chinwalla A."/>
            <person name="Clarke L."/>
            <person name="Clee C."/>
            <person name="Coghlan A."/>
            <person name="Coulson A."/>
            <person name="D'Eustachio P."/>
            <person name="Fitch D.H."/>
            <person name="Fulton L.A."/>
            <person name="Fulton R.E."/>
            <person name="Griffiths-Jones S."/>
            <person name="Harris T.W."/>
            <person name="Hillier L.W."/>
            <person name="Kamath R."/>
            <person name="Kuwabara P.E."/>
            <person name="Mardis E.R."/>
            <person name="Marra M.A."/>
            <person name="Miner T.L."/>
            <person name="Minx P."/>
            <person name="Mullikin J.C."/>
            <person name="Plumb R.W."/>
            <person name="Rogers J."/>
            <person name="Schein J.E."/>
            <person name="Sohrmann M."/>
            <person name="Spieth J."/>
            <person name="Stajich J.E."/>
            <person name="Wei C."/>
            <person name="Willey D."/>
            <person name="Wilson R.K."/>
            <person name="Durbin R."/>
            <person name="Waterston R.H."/>
        </authorList>
    </citation>
    <scope>NUCLEOTIDE SEQUENCE [LARGE SCALE GENOMIC DNA]</scope>
    <source>
        <strain evidence="4 5">AF16</strain>
    </source>
</reference>
<evidence type="ECO:0000256" key="1">
    <source>
        <dbReference type="SAM" id="MobiDB-lite"/>
    </source>
</evidence>
<dbReference type="EMBL" id="HE601482">
    <property type="protein sequence ID" value="CAP30212.2"/>
    <property type="molecule type" value="Genomic_DNA"/>
</dbReference>
<evidence type="ECO:0000256" key="2">
    <source>
        <dbReference type="SAM" id="Phobius"/>
    </source>
</evidence>
<keyword evidence="3" id="KW-0732">Signal</keyword>
<evidence type="ECO:0000313" key="5">
    <source>
        <dbReference type="Proteomes" id="UP000008549"/>
    </source>
</evidence>
<feature type="chain" id="PRO_5002732925" evidence="3">
    <location>
        <begin position="20"/>
        <end position="548"/>
    </location>
</feature>
<feature type="compositionally biased region" description="Basic and acidic residues" evidence="1">
    <location>
        <begin position="309"/>
        <end position="329"/>
    </location>
</feature>
<feature type="compositionally biased region" description="Basic and acidic residues" evidence="1">
    <location>
        <begin position="456"/>
        <end position="476"/>
    </location>
</feature>
<protein>
    <submittedName>
        <fullName evidence="4">Protein CBG10947</fullName>
    </submittedName>
</protein>
<keyword evidence="2" id="KW-1133">Transmembrane helix</keyword>
<dbReference type="KEGG" id="cbr:CBG_10947"/>
<dbReference type="CTD" id="8586973"/>
<feature type="transmembrane region" description="Helical" evidence="2">
    <location>
        <begin position="186"/>
        <end position="218"/>
    </location>
</feature>
<evidence type="ECO:0000256" key="3">
    <source>
        <dbReference type="SAM" id="SignalP"/>
    </source>
</evidence>
<keyword evidence="2" id="KW-0472">Membrane</keyword>
<dbReference type="OMA" id="HTKIGPI"/>
<evidence type="ECO:0000313" key="6">
    <source>
        <dbReference type="WormBase" id="CBG10947"/>
    </source>
</evidence>